<dbReference type="FunFam" id="1.10.1370.30:FF:000003">
    <property type="entry name" value="Thermostable carboxypeptidase 1"/>
    <property type="match status" value="1"/>
</dbReference>
<gene>
    <name evidence="11" type="ORF">C7I36_07005</name>
</gene>
<dbReference type="CDD" id="cd06460">
    <property type="entry name" value="M32_Taq"/>
    <property type="match status" value="1"/>
</dbReference>
<evidence type="ECO:0000256" key="4">
    <source>
        <dbReference type="ARBA" id="ARBA00022801"/>
    </source>
</evidence>
<dbReference type="GO" id="GO:0006508">
    <property type="term" value="P:proteolysis"/>
    <property type="evidence" value="ECO:0007669"/>
    <property type="project" value="UniProtKB-UniRule"/>
</dbReference>
<comment type="cofactor">
    <cofactor evidence="9">
        <name>Zn(2+)</name>
        <dbReference type="ChEBI" id="CHEBI:29105"/>
    </cofactor>
    <text evidence="9">Binds 1 zinc ion per subunit.</text>
</comment>
<feature type="binding site" evidence="9">
    <location>
        <position position="260"/>
    </location>
    <ligand>
        <name>Zn(2+)</name>
        <dbReference type="ChEBI" id="CHEBI:29105"/>
        <note>catalytic</note>
    </ligand>
</feature>
<dbReference type="Gene3D" id="1.10.1370.30">
    <property type="match status" value="1"/>
</dbReference>
<dbReference type="EC" id="3.4.17.19" evidence="8"/>
<evidence type="ECO:0000256" key="5">
    <source>
        <dbReference type="ARBA" id="ARBA00023049"/>
    </source>
</evidence>
<keyword evidence="12" id="KW-1185">Reference proteome</keyword>
<dbReference type="GO" id="GO:0008270">
    <property type="term" value="F:zinc ion binding"/>
    <property type="evidence" value="ECO:0007669"/>
    <property type="project" value="UniProtKB-ARBA"/>
</dbReference>
<dbReference type="EMBL" id="PXYH01000007">
    <property type="protein sequence ID" value="PSJ44642.1"/>
    <property type="molecule type" value="Genomic_DNA"/>
</dbReference>
<keyword evidence="1 8" id="KW-0121">Carboxypeptidase</keyword>
<dbReference type="SUPFAM" id="SSF55486">
    <property type="entry name" value="Metalloproteases ('zincins'), catalytic domain"/>
    <property type="match status" value="1"/>
</dbReference>
<sequence length="491" mass="55239">MSYSTLANHFEQLHHLQHLGAICGWDQATMMPPGGNEARANALGTLAELCHRQLQDERLADWFAAAEEESLNPGQQASLAEMRRAWRDATLLPADLVRARSLAGSRCEHAWRSLRPANDWAGFLPLFEEVVALSREAAAARADALGLSRYDSLLELYEPGMRGATLDPLFAQLRGWLLPLIDEVREKQRGEPVLPPAGPFPIAGQKALGLDVMNLLGFDFNHGRLDVSVHPFCGGVSEDVRLTTRYDEQDVAQALMGIIHETGHARYEQGLPAAWRALPVGQARSMGVHESQSLFFEMQLARHPAFLARLSPLLERHFGSQPAFAPDNLARLYTRVEPGRIRVDADEVTYPAHVMLRYDIERDLMEGRLEPRHLPERWDQLMQDYLGLDTRGDYRNGCLQDIHWTDGSFGYFPSYTLGALYAAQLEEALGRQLGPLDDLIGQDPGAIFDWLDQHIWRHGSLLDTAELLRRASGQALDPEPFRRHLRQRYLG</sequence>
<dbReference type="OrthoDB" id="9772308at2"/>
<keyword evidence="3 8" id="KW-0479">Metal-binding</keyword>
<feature type="active site" description="Proton donor/acceptor" evidence="10">
    <location>
        <position position="261"/>
    </location>
</feature>
<dbReference type="InterPro" id="IPR001333">
    <property type="entry name" value="Peptidase_M32_Taq"/>
</dbReference>
<comment type="catalytic activity">
    <reaction evidence="6 8">
        <text>Release of a C-terminal amino acid with broad specificity, except for -Pro.</text>
        <dbReference type="EC" id="3.4.17.19"/>
    </reaction>
</comment>
<proteinExistence type="inferred from homology"/>
<comment type="similarity">
    <text evidence="7 8">Belongs to the peptidase M32 family.</text>
</comment>
<keyword evidence="5 8" id="KW-0482">Metalloprotease</keyword>
<dbReference type="Proteomes" id="UP000242181">
    <property type="component" value="Unassembled WGS sequence"/>
</dbReference>
<feature type="binding site" evidence="9">
    <location>
        <position position="290"/>
    </location>
    <ligand>
        <name>Zn(2+)</name>
        <dbReference type="ChEBI" id="CHEBI:29105"/>
        <note>catalytic</note>
    </ligand>
</feature>
<keyword evidence="2 8" id="KW-0645">Protease</keyword>
<dbReference type="PRINTS" id="PR00998">
    <property type="entry name" value="CRBOXYPTASET"/>
</dbReference>
<organism evidence="11 12">
    <name type="scientific">Zobellella taiwanensis</name>
    <dbReference type="NCBI Taxonomy" id="347535"/>
    <lineage>
        <taxon>Bacteria</taxon>
        <taxon>Pseudomonadati</taxon>
        <taxon>Pseudomonadota</taxon>
        <taxon>Gammaproteobacteria</taxon>
        <taxon>Aeromonadales</taxon>
        <taxon>Aeromonadaceae</taxon>
        <taxon>Zobellella</taxon>
    </lineage>
</organism>
<protein>
    <recommendedName>
        <fullName evidence="8">Metal-dependent carboxypeptidase</fullName>
        <ecNumber evidence="8">3.4.17.19</ecNumber>
    </recommendedName>
</protein>
<evidence type="ECO:0000313" key="11">
    <source>
        <dbReference type="EMBL" id="PSJ44642.1"/>
    </source>
</evidence>
<dbReference type="PROSITE" id="PS52034">
    <property type="entry name" value="PEPTIDASE_M32"/>
    <property type="match status" value="1"/>
</dbReference>
<evidence type="ECO:0000256" key="6">
    <source>
        <dbReference type="ARBA" id="ARBA00052755"/>
    </source>
</evidence>
<dbReference type="Pfam" id="PF02074">
    <property type="entry name" value="Peptidase_M32"/>
    <property type="match status" value="1"/>
</dbReference>
<evidence type="ECO:0000256" key="8">
    <source>
        <dbReference type="PIRNR" id="PIRNR006615"/>
    </source>
</evidence>
<feature type="binding site" evidence="9">
    <location>
        <position position="264"/>
    </location>
    <ligand>
        <name>Zn(2+)</name>
        <dbReference type="ChEBI" id="CHEBI:29105"/>
        <note>catalytic</note>
    </ligand>
</feature>
<dbReference type="PANTHER" id="PTHR34217:SF1">
    <property type="entry name" value="CARBOXYPEPTIDASE 1"/>
    <property type="match status" value="1"/>
</dbReference>
<dbReference type="GO" id="GO:0004181">
    <property type="term" value="F:metallocarboxypeptidase activity"/>
    <property type="evidence" value="ECO:0007669"/>
    <property type="project" value="UniProtKB-UniRule"/>
</dbReference>
<evidence type="ECO:0000256" key="1">
    <source>
        <dbReference type="ARBA" id="ARBA00022645"/>
    </source>
</evidence>
<evidence type="ECO:0000256" key="2">
    <source>
        <dbReference type="ARBA" id="ARBA00022670"/>
    </source>
</evidence>
<keyword evidence="4 8" id="KW-0378">Hydrolase</keyword>
<evidence type="ECO:0000256" key="9">
    <source>
        <dbReference type="PIRSR" id="PIRSR006615-1"/>
    </source>
</evidence>
<reference evidence="11 12" key="1">
    <citation type="submission" date="2018-03" db="EMBL/GenBank/DDBJ databases">
        <title>The draft genome of Zobellella taiwanensis JCM 13381.</title>
        <authorList>
            <person name="Liu L."/>
            <person name="Li L."/>
            <person name="Wang T."/>
            <person name="Zhang X."/>
            <person name="Liang L."/>
        </authorList>
    </citation>
    <scope>NUCLEOTIDE SEQUENCE [LARGE SCALE GENOMIC DNA]</scope>
    <source>
        <strain evidence="11 12">JCM 13381</strain>
    </source>
</reference>
<evidence type="ECO:0000256" key="7">
    <source>
        <dbReference type="ARBA" id="ARBA00061580"/>
    </source>
</evidence>
<keyword evidence="9" id="KW-0862">Zinc</keyword>
<comment type="caution">
    <text evidence="11">The sequence shown here is derived from an EMBL/GenBank/DDBJ whole genome shotgun (WGS) entry which is preliminary data.</text>
</comment>
<evidence type="ECO:0000256" key="10">
    <source>
        <dbReference type="PIRSR" id="PIRSR006615-2"/>
    </source>
</evidence>
<dbReference type="AlphaFoldDB" id="A0A2P7R374"/>
<name>A0A2P7R374_9GAMM</name>
<accession>A0A2P7R374</accession>
<dbReference type="RefSeq" id="WP_106453009.1">
    <property type="nucleotide sequence ID" value="NZ_PXYH01000007.1"/>
</dbReference>
<dbReference type="PIRSF" id="PIRSF006615">
    <property type="entry name" value="Zn_crbxpep_Taq"/>
    <property type="match status" value="1"/>
</dbReference>
<comment type="function">
    <text evidence="8">Broad specificity carboxypetidase that releases amino acids sequentially from the C-terminus, including neutral, aromatic, polar and basic residues.</text>
</comment>
<dbReference type="PANTHER" id="PTHR34217">
    <property type="entry name" value="METAL-DEPENDENT CARBOXYPEPTIDASE"/>
    <property type="match status" value="1"/>
</dbReference>
<evidence type="ECO:0000256" key="3">
    <source>
        <dbReference type="ARBA" id="ARBA00022723"/>
    </source>
</evidence>
<evidence type="ECO:0000313" key="12">
    <source>
        <dbReference type="Proteomes" id="UP000242181"/>
    </source>
</evidence>